<keyword evidence="2" id="KW-1185">Reference proteome</keyword>
<dbReference type="EMBL" id="JAHQIW010005082">
    <property type="protein sequence ID" value="KAJ1364847.1"/>
    <property type="molecule type" value="Genomic_DNA"/>
</dbReference>
<gene>
    <name evidence="1" type="ORF">KIN20_025029</name>
</gene>
<proteinExistence type="predicted"/>
<accession>A0AAD5MUJ2</accession>
<evidence type="ECO:0000313" key="2">
    <source>
        <dbReference type="Proteomes" id="UP001196413"/>
    </source>
</evidence>
<name>A0AAD5MUJ2_PARTN</name>
<organism evidence="1 2">
    <name type="scientific">Parelaphostrongylus tenuis</name>
    <name type="common">Meningeal worm</name>
    <dbReference type="NCBI Taxonomy" id="148309"/>
    <lineage>
        <taxon>Eukaryota</taxon>
        <taxon>Metazoa</taxon>
        <taxon>Ecdysozoa</taxon>
        <taxon>Nematoda</taxon>
        <taxon>Chromadorea</taxon>
        <taxon>Rhabditida</taxon>
        <taxon>Rhabditina</taxon>
        <taxon>Rhabditomorpha</taxon>
        <taxon>Strongyloidea</taxon>
        <taxon>Metastrongylidae</taxon>
        <taxon>Parelaphostrongylus</taxon>
    </lineage>
</organism>
<dbReference type="AlphaFoldDB" id="A0AAD5MUJ2"/>
<evidence type="ECO:0000313" key="1">
    <source>
        <dbReference type="EMBL" id="KAJ1364847.1"/>
    </source>
</evidence>
<dbReference type="Proteomes" id="UP001196413">
    <property type="component" value="Unassembled WGS sequence"/>
</dbReference>
<sequence>MPCSHELSCAQKYEEFCEQFLIEVQEISKYYGYELEAVDSAINSMVTDSSRTHPRHQFAEMDGYHSGLELCTRAFLSYMDLACQDADFWVETVGDMYR</sequence>
<reference evidence="1" key="1">
    <citation type="submission" date="2021-06" db="EMBL/GenBank/DDBJ databases">
        <title>Parelaphostrongylus tenuis whole genome reference sequence.</title>
        <authorList>
            <person name="Garwood T.J."/>
            <person name="Larsen P.A."/>
            <person name="Fountain-Jones N.M."/>
            <person name="Garbe J.R."/>
            <person name="Macchietto M.G."/>
            <person name="Kania S.A."/>
            <person name="Gerhold R.W."/>
            <person name="Richards J.E."/>
            <person name="Wolf T.M."/>
        </authorList>
    </citation>
    <scope>NUCLEOTIDE SEQUENCE</scope>
    <source>
        <strain evidence="1">MNPRO001-30</strain>
        <tissue evidence="1">Meninges</tissue>
    </source>
</reference>
<comment type="caution">
    <text evidence="1">The sequence shown here is derived from an EMBL/GenBank/DDBJ whole genome shotgun (WGS) entry which is preliminary data.</text>
</comment>
<protein>
    <submittedName>
        <fullName evidence="1">Uncharacterized protein</fullName>
    </submittedName>
</protein>